<dbReference type="InterPro" id="IPR011990">
    <property type="entry name" value="TPR-like_helical_dom_sf"/>
</dbReference>
<keyword evidence="2" id="KW-0902">Two-component regulatory system</keyword>
<dbReference type="Pfam" id="PF00486">
    <property type="entry name" value="Trans_reg_C"/>
    <property type="match status" value="1"/>
</dbReference>
<dbReference type="InterPro" id="IPR001867">
    <property type="entry name" value="OmpR/PhoB-type_DNA-bd"/>
</dbReference>
<dbReference type="InterPro" id="IPR036388">
    <property type="entry name" value="WH-like_DNA-bd_sf"/>
</dbReference>
<dbReference type="Gene3D" id="3.40.50.300">
    <property type="entry name" value="P-loop containing nucleotide triphosphate hydrolases"/>
    <property type="match status" value="1"/>
</dbReference>
<keyword evidence="4 7" id="KW-0238">DNA-binding</keyword>
<gene>
    <name evidence="10" type="ORF">GCM10011578_041140</name>
</gene>
<dbReference type="SUPFAM" id="SSF46894">
    <property type="entry name" value="C-terminal effector domain of the bipartite response regulators"/>
    <property type="match status" value="1"/>
</dbReference>
<comment type="similarity">
    <text evidence="1">Belongs to the AfsR/DnrI/RedD regulatory family.</text>
</comment>
<evidence type="ECO:0000259" key="9">
    <source>
        <dbReference type="PROSITE" id="PS51755"/>
    </source>
</evidence>
<dbReference type="InterPro" id="IPR003593">
    <property type="entry name" value="AAA+_ATPase"/>
</dbReference>
<dbReference type="InterPro" id="IPR051677">
    <property type="entry name" value="AfsR-DnrI-RedD_regulator"/>
</dbReference>
<dbReference type="SUPFAM" id="SSF52540">
    <property type="entry name" value="P-loop containing nucleoside triphosphate hydrolases"/>
    <property type="match status" value="1"/>
</dbReference>
<organism evidence="10 11">
    <name type="scientific">Streptomyces fuscichromogenes</name>
    <dbReference type="NCBI Taxonomy" id="1324013"/>
    <lineage>
        <taxon>Bacteria</taxon>
        <taxon>Bacillati</taxon>
        <taxon>Actinomycetota</taxon>
        <taxon>Actinomycetes</taxon>
        <taxon>Kitasatosporales</taxon>
        <taxon>Streptomycetaceae</taxon>
        <taxon>Streptomyces</taxon>
    </lineage>
</organism>
<evidence type="ECO:0000256" key="7">
    <source>
        <dbReference type="PROSITE-ProRule" id="PRU01091"/>
    </source>
</evidence>
<dbReference type="PANTHER" id="PTHR35807">
    <property type="entry name" value="TRANSCRIPTIONAL REGULATOR REDD-RELATED"/>
    <property type="match status" value="1"/>
</dbReference>
<dbReference type="Pfam" id="PF03704">
    <property type="entry name" value="BTAD"/>
    <property type="match status" value="1"/>
</dbReference>
<dbReference type="InterPro" id="IPR002182">
    <property type="entry name" value="NB-ARC"/>
</dbReference>
<dbReference type="GO" id="GO:0043531">
    <property type="term" value="F:ADP binding"/>
    <property type="evidence" value="ECO:0007669"/>
    <property type="project" value="InterPro"/>
</dbReference>
<evidence type="ECO:0000256" key="1">
    <source>
        <dbReference type="ARBA" id="ARBA00005820"/>
    </source>
</evidence>
<keyword evidence="3" id="KW-0805">Transcription regulation</keyword>
<name>A0A917XE48_9ACTN</name>
<comment type="caution">
    <text evidence="10">The sequence shown here is derived from an EMBL/GenBank/DDBJ whole genome shotgun (WGS) entry which is preliminary data.</text>
</comment>
<dbReference type="GO" id="GO:0000160">
    <property type="term" value="P:phosphorelay signal transduction system"/>
    <property type="evidence" value="ECO:0007669"/>
    <property type="project" value="UniProtKB-KW"/>
</dbReference>
<dbReference type="Gene3D" id="1.25.40.10">
    <property type="entry name" value="Tetratricopeptide repeat domain"/>
    <property type="match status" value="3"/>
</dbReference>
<dbReference type="CDD" id="cd15831">
    <property type="entry name" value="BTAD"/>
    <property type="match status" value="1"/>
</dbReference>
<dbReference type="PANTHER" id="PTHR35807:SF1">
    <property type="entry name" value="TRANSCRIPTIONAL REGULATOR REDD"/>
    <property type="match status" value="1"/>
</dbReference>
<reference evidence="10" key="1">
    <citation type="journal article" date="2014" name="Int. J. Syst. Evol. Microbiol.">
        <title>Complete genome sequence of Corynebacterium casei LMG S-19264T (=DSM 44701T), isolated from a smear-ripened cheese.</title>
        <authorList>
            <consortium name="US DOE Joint Genome Institute (JGI-PGF)"/>
            <person name="Walter F."/>
            <person name="Albersmeier A."/>
            <person name="Kalinowski J."/>
            <person name="Ruckert C."/>
        </authorList>
    </citation>
    <scope>NUCLEOTIDE SEQUENCE</scope>
    <source>
        <strain evidence="10">CGMCC 4.7110</strain>
    </source>
</reference>
<dbReference type="InterPro" id="IPR016032">
    <property type="entry name" value="Sig_transdc_resp-reg_C-effctor"/>
</dbReference>
<dbReference type="GO" id="GO:0003677">
    <property type="term" value="F:DNA binding"/>
    <property type="evidence" value="ECO:0007669"/>
    <property type="project" value="UniProtKB-UniRule"/>
</dbReference>
<feature type="domain" description="OmpR/PhoB-type" evidence="9">
    <location>
        <begin position="1"/>
        <end position="99"/>
    </location>
</feature>
<dbReference type="SUPFAM" id="SSF48452">
    <property type="entry name" value="TPR-like"/>
    <property type="match status" value="3"/>
</dbReference>
<dbReference type="PROSITE" id="PS51755">
    <property type="entry name" value="OMPR_PHOB"/>
    <property type="match status" value="1"/>
</dbReference>
<protein>
    <submittedName>
        <fullName evidence="10">SARP family transcriptional regulator</fullName>
    </submittedName>
</protein>
<keyword evidence="11" id="KW-1185">Reference proteome</keyword>
<dbReference type="SMART" id="SM00382">
    <property type="entry name" value="AAA"/>
    <property type="match status" value="1"/>
</dbReference>
<evidence type="ECO:0000256" key="2">
    <source>
        <dbReference type="ARBA" id="ARBA00023012"/>
    </source>
</evidence>
<evidence type="ECO:0000256" key="4">
    <source>
        <dbReference type="ARBA" id="ARBA00023125"/>
    </source>
</evidence>
<dbReference type="RefSeq" id="WP_229713203.1">
    <property type="nucleotide sequence ID" value="NZ_BMML01000008.1"/>
</dbReference>
<sequence>MEARLRFAVLGPVRACRGSDEIELGPPQQQAVLAVLLLAEGSQVPVSGLIDAVWGTRAPATAPGIVRTYVHRLRKALEPAGDTASSVIRSTGDGYQLRVSPHELDVGTFRELVAQAEAARRAGDTKGAVGYLRDALGLWRGTALAGVRGEYAQAQRQRLAELRLSAEVARLTAELDLGAHAEAVAELTGLVAEHPLDERFRELLMLALYRSGRQAASLATYREAQTLLAGELGVDPGPTLQAMYQRVLRADAGLLTPSAPAEPVPVPARTSAPEPAQAPGVPAQLPAGLAVFVGRDAELAEVARLPSNGTVVISAIAGMAGVGKTTFAVHWARQVADRFPDGQLYLNLRGFDPVGQPVPPEHALRALLESLGAEARGLPQGADALAARYRTLLTGKRVLVLLDNAHDAAQVRPLLPGEPGCLVIVTSRNRLSGLVAVDGAHPLHLDLLSMLEARALLARRLGPGRVAAEPDAVEEIIERCARLPLALAVAAARAATRSALPLSAIAAELRDSADSLDAFQDADAAADVRAVFSWSYHALTPDAARLFRLLGLHPGPDVALPAAASLAGLTVPHVRQLLAELVQAHLVDEPAPGRYASHDLLRVYATELAEAVDPPHQVRAARYRMFDHYLHTAREGVALTFHRALISLAPVAEGMRAEDFAGDPAKARAWFTAEEAVLLAAVEQAALHRYDVHTWQLAWAVGHHLYRRGLPREREAVHRAAMEAARRLGDRTAQAYAHRSLGSVATDLGRLEEARVQIERSIELFTESGDMNACAESYRGLAAIAERKGDPQAGLDAAQRSLELLQAHAGRGGDDRRIRMEIATAFNAVGWFHTLLEQPQQALDHCRQALVLCQELGYDSGAADSWDSIGFALHRLGRHDEAVAAYRDALAIFQQGGGIDWYAVGTVMRLGDVHLSAGQPDAARAVWTDGLDVLERLGHADAEDLAVSLRTRLHRLDEPSGSPEAAAGLTDS</sequence>
<reference evidence="10" key="2">
    <citation type="submission" date="2020-09" db="EMBL/GenBank/DDBJ databases">
        <authorList>
            <person name="Sun Q."/>
            <person name="Zhou Y."/>
        </authorList>
    </citation>
    <scope>NUCLEOTIDE SEQUENCE</scope>
    <source>
        <strain evidence="10">CGMCC 4.7110</strain>
    </source>
</reference>
<dbReference type="AlphaFoldDB" id="A0A917XE48"/>
<feature type="DNA-binding region" description="OmpR/PhoB-type" evidence="7">
    <location>
        <begin position="1"/>
        <end position="99"/>
    </location>
</feature>
<accession>A0A917XE48</accession>
<dbReference type="PRINTS" id="PR00364">
    <property type="entry name" value="DISEASERSIST"/>
</dbReference>
<dbReference type="SMART" id="SM00862">
    <property type="entry name" value="Trans_reg_C"/>
    <property type="match status" value="1"/>
</dbReference>
<dbReference type="Pfam" id="PF13424">
    <property type="entry name" value="TPR_12"/>
    <property type="match status" value="2"/>
</dbReference>
<dbReference type="InterPro" id="IPR019734">
    <property type="entry name" value="TPR_rpt"/>
</dbReference>
<evidence type="ECO:0000256" key="6">
    <source>
        <dbReference type="PROSITE-ProRule" id="PRU00339"/>
    </source>
</evidence>
<dbReference type="GO" id="GO:0006355">
    <property type="term" value="P:regulation of DNA-templated transcription"/>
    <property type="evidence" value="ECO:0007669"/>
    <property type="project" value="InterPro"/>
</dbReference>
<dbReference type="Proteomes" id="UP000653411">
    <property type="component" value="Unassembled WGS sequence"/>
</dbReference>
<dbReference type="InterPro" id="IPR027417">
    <property type="entry name" value="P-loop_NTPase"/>
</dbReference>
<evidence type="ECO:0000256" key="5">
    <source>
        <dbReference type="ARBA" id="ARBA00023163"/>
    </source>
</evidence>
<evidence type="ECO:0000256" key="8">
    <source>
        <dbReference type="SAM" id="MobiDB-lite"/>
    </source>
</evidence>
<dbReference type="Pfam" id="PF00931">
    <property type="entry name" value="NB-ARC"/>
    <property type="match status" value="1"/>
</dbReference>
<evidence type="ECO:0000256" key="3">
    <source>
        <dbReference type="ARBA" id="ARBA00023015"/>
    </source>
</evidence>
<feature type="repeat" description="TPR" evidence="6">
    <location>
        <begin position="863"/>
        <end position="896"/>
    </location>
</feature>
<evidence type="ECO:0000313" key="10">
    <source>
        <dbReference type="EMBL" id="GGN13764.1"/>
    </source>
</evidence>
<dbReference type="PROSITE" id="PS50005">
    <property type="entry name" value="TPR"/>
    <property type="match status" value="1"/>
</dbReference>
<dbReference type="InterPro" id="IPR005158">
    <property type="entry name" value="BTAD"/>
</dbReference>
<keyword evidence="5" id="KW-0804">Transcription</keyword>
<evidence type="ECO:0000313" key="11">
    <source>
        <dbReference type="Proteomes" id="UP000653411"/>
    </source>
</evidence>
<feature type="region of interest" description="Disordered" evidence="8">
    <location>
        <begin position="259"/>
        <end position="279"/>
    </location>
</feature>
<dbReference type="SMART" id="SM00028">
    <property type="entry name" value="TPR"/>
    <property type="match status" value="6"/>
</dbReference>
<dbReference type="EMBL" id="BMML01000008">
    <property type="protein sequence ID" value="GGN13764.1"/>
    <property type="molecule type" value="Genomic_DNA"/>
</dbReference>
<dbReference type="SMART" id="SM01043">
    <property type="entry name" value="BTAD"/>
    <property type="match status" value="1"/>
</dbReference>
<proteinExistence type="inferred from homology"/>
<dbReference type="Gene3D" id="1.10.10.10">
    <property type="entry name" value="Winged helix-like DNA-binding domain superfamily/Winged helix DNA-binding domain"/>
    <property type="match status" value="1"/>
</dbReference>
<keyword evidence="6" id="KW-0802">TPR repeat</keyword>